<evidence type="ECO:0000313" key="1">
    <source>
        <dbReference type="EMBL" id="GFN93750.1"/>
    </source>
</evidence>
<reference evidence="1 2" key="1">
    <citation type="journal article" date="2021" name="Elife">
        <title>Chloroplast acquisition without the gene transfer in kleptoplastic sea slugs, Plakobranchus ocellatus.</title>
        <authorList>
            <person name="Maeda T."/>
            <person name="Takahashi S."/>
            <person name="Yoshida T."/>
            <person name="Shimamura S."/>
            <person name="Takaki Y."/>
            <person name="Nagai Y."/>
            <person name="Toyoda A."/>
            <person name="Suzuki Y."/>
            <person name="Arimoto A."/>
            <person name="Ishii H."/>
            <person name="Satoh N."/>
            <person name="Nishiyama T."/>
            <person name="Hasebe M."/>
            <person name="Maruyama T."/>
            <person name="Minagawa J."/>
            <person name="Obokata J."/>
            <person name="Shigenobu S."/>
        </authorList>
    </citation>
    <scope>NUCLEOTIDE SEQUENCE [LARGE SCALE GENOMIC DNA]</scope>
</reference>
<evidence type="ECO:0000313" key="2">
    <source>
        <dbReference type="Proteomes" id="UP000735302"/>
    </source>
</evidence>
<proteinExistence type="predicted"/>
<dbReference type="EMBL" id="BLXT01002363">
    <property type="protein sequence ID" value="GFN93750.1"/>
    <property type="molecule type" value="Genomic_DNA"/>
</dbReference>
<sequence>MESHSLTPRVSFDHLSNIFHIFQPSLKTVGIGQVLGMTLNYIRPTIVTKDGDERVEDVVGPSGKGTVNERGCRLIQWCQSNDFTIKNTWYQNHPGDSGLGRAPEIEIETKYITSLFRKRFRNVVKTSKALPGAHCDFDLIPSSNM</sequence>
<protein>
    <submittedName>
        <fullName evidence="1">Craniofacial development protein 2-like</fullName>
    </submittedName>
</protein>
<accession>A0AAV3ZCW8</accession>
<organism evidence="1 2">
    <name type="scientific">Plakobranchus ocellatus</name>
    <dbReference type="NCBI Taxonomy" id="259542"/>
    <lineage>
        <taxon>Eukaryota</taxon>
        <taxon>Metazoa</taxon>
        <taxon>Spiralia</taxon>
        <taxon>Lophotrochozoa</taxon>
        <taxon>Mollusca</taxon>
        <taxon>Gastropoda</taxon>
        <taxon>Heterobranchia</taxon>
        <taxon>Euthyneura</taxon>
        <taxon>Panpulmonata</taxon>
        <taxon>Sacoglossa</taxon>
        <taxon>Placobranchoidea</taxon>
        <taxon>Plakobranchidae</taxon>
        <taxon>Plakobranchus</taxon>
    </lineage>
</organism>
<comment type="caution">
    <text evidence="1">The sequence shown here is derived from an EMBL/GenBank/DDBJ whole genome shotgun (WGS) entry which is preliminary data.</text>
</comment>
<dbReference type="Proteomes" id="UP000735302">
    <property type="component" value="Unassembled WGS sequence"/>
</dbReference>
<name>A0AAV3ZCW8_9GAST</name>
<gene>
    <name evidence="1" type="ORF">PoB_002025600</name>
</gene>
<keyword evidence="2" id="KW-1185">Reference proteome</keyword>
<dbReference type="AlphaFoldDB" id="A0AAV3ZCW8"/>